<geneLocation type="plasmid" evidence="2">
    <name>pp88_h</name>
</geneLocation>
<name>A0A2I7KHF2_9RHOB</name>
<protein>
    <submittedName>
        <fullName evidence="1">Uncharacterized protein</fullName>
    </submittedName>
</protein>
<dbReference type="RefSeq" id="WP_102884818.1">
    <property type="nucleotide sequence ID" value="NZ_CP010733.1"/>
</dbReference>
<dbReference type="AlphaFoldDB" id="A0A2I7KHF2"/>
<gene>
    <name evidence="1" type="ORF">PhaeoP88_04694</name>
</gene>
<keyword evidence="1" id="KW-0614">Plasmid</keyword>
<dbReference type="Proteomes" id="UP000236447">
    <property type="component" value="Plasmid pP88_h"/>
</dbReference>
<evidence type="ECO:0000313" key="2">
    <source>
        <dbReference type="Proteomes" id="UP000236447"/>
    </source>
</evidence>
<evidence type="ECO:0000313" key="1">
    <source>
        <dbReference type="EMBL" id="AUR02006.1"/>
    </source>
</evidence>
<sequence>MPLKRPMNTGMKDGKLVIDMAEADALWNGLSQDQQFEAMCIMFQPLLDSATAMKQALENIRELNMTGTDDDGHRWSHSDLIEQEIVAALPAST</sequence>
<accession>A0A2I7KHF2</accession>
<dbReference type="EMBL" id="CP010733">
    <property type="protein sequence ID" value="AUR02006.1"/>
    <property type="molecule type" value="Genomic_DNA"/>
</dbReference>
<proteinExistence type="predicted"/>
<reference evidence="1 2" key="2">
    <citation type="journal article" date="2017" name="Genome Biol. Evol.">
        <title>Trajectories and Drivers of Genome Evolution in Surface-Associated Marine Phaeobacter.</title>
        <authorList>
            <person name="Freese H.M."/>
            <person name="Sikorski J."/>
            <person name="Bunk B."/>
            <person name="Scheuner C."/>
            <person name="Meier-Kolthoff J.P."/>
            <person name="Sproer C."/>
            <person name="Gram L."/>
            <person name="Overmann J."/>
        </authorList>
    </citation>
    <scope>NUCLEOTIDE SEQUENCE [LARGE SCALE GENOMIC DNA]</scope>
    <source>
        <strain evidence="1 2">P88</strain>
        <plasmid evidence="2">pp88_h</plasmid>
    </source>
</reference>
<organism evidence="1 2">
    <name type="scientific">Phaeobacter inhibens</name>
    <dbReference type="NCBI Taxonomy" id="221822"/>
    <lineage>
        <taxon>Bacteria</taxon>
        <taxon>Pseudomonadati</taxon>
        <taxon>Pseudomonadota</taxon>
        <taxon>Alphaproteobacteria</taxon>
        <taxon>Rhodobacterales</taxon>
        <taxon>Roseobacteraceae</taxon>
        <taxon>Phaeobacter</taxon>
    </lineage>
</organism>
<reference evidence="1 2" key="1">
    <citation type="journal article" date="2017" name="Front. Microbiol.">
        <title>Phaeobacter piscinae sp. nov., a species of the Roseobacter group and potential aquaculture probiont.</title>
        <authorList>
            <person name="Sonnenschein E.C."/>
            <person name="Phippen C.B.W."/>
            <person name="Nielsen K.F."/>
            <person name="Mateiu R.V."/>
            <person name="Melchiorsen J."/>
            <person name="Gram L."/>
            <person name="Overmann J."/>
            <person name="Freese H.M."/>
        </authorList>
    </citation>
    <scope>NUCLEOTIDE SEQUENCE [LARGE SCALE GENOMIC DNA]</scope>
    <source>
        <strain evidence="1 2">P88</strain>
        <plasmid evidence="2">pp88_h</plasmid>
    </source>
</reference>